<dbReference type="Gene3D" id="3.40.50.970">
    <property type="match status" value="1"/>
</dbReference>
<dbReference type="InterPro" id="IPR051157">
    <property type="entry name" value="PDH/Transketolase"/>
</dbReference>
<dbReference type="Proteomes" id="UP000730482">
    <property type="component" value="Unassembled WGS sequence"/>
</dbReference>
<dbReference type="SUPFAM" id="SSF52922">
    <property type="entry name" value="TK C-terminal domain-like"/>
    <property type="match status" value="1"/>
</dbReference>
<keyword evidence="3" id="KW-1185">Reference proteome</keyword>
<dbReference type="InterPro" id="IPR005475">
    <property type="entry name" value="Transketolase-like_Pyr-bd"/>
</dbReference>
<dbReference type="PANTHER" id="PTHR43825:SF1">
    <property type="entry name" value="TRANSKETOLASE-LIKE PYRIMIDINE-BINDING DOMAIN-CONTAINING PROTEIN"/>
    <property type="match status" value="1"/>
</dbReference>
<sequence length="319" mass="32903">MNTVIAAGQPSYAPMRPAVANVLLEAADTDPRLVVLGADGHALAAGVREHHPERYVDVGIAEANLVGVASGLARAGRRVVVCAMAPFLVRRAAEQIRNDVCNAGLNVTFVGVGGGLGYGTLGPTHHCPEDLGFFAALPYTRVYCPADAIDACWAVRSALAGPGPAYVRLGAREDRIVHDPDKPFDAAGGLLLRPPGDALAVATGIGVGIALDAADRLADTGRQLGVLALTAVKPFPRERLVALAAGVGTVLTVEEHLETGGIGASAARALAGGWTGRFATHAVGDDYPPLGDRGELLAHYRITADHVISSLSDTDRTRG</sequence>
<dbReference type="Pfam" id="PF02779">
    <property type="entry name" value="Transket_pyr"/>
    <property type="match status" value="1"/>
</dbReference>
<dbReference type="InterPro" id="IPR029061">
    <property type="entry name" value="THDP-binding"/>
</dbReference>
<dbReference type="InterPro" id="IPR033248">
    <property type="entry name" value="Transketolase_C"/>
</dbReference>
<reference evidence="2 3" key="1">
    <citation type="submission" date="2020-02" db="EMBL/GenBank/DDBJ databases">
        <title>Acidophilic actinobacteria isolated from forest soil.</title>
        <authorList>
            <person name="Golinska P."/>
        </authorList>
    </citation>
    <scope>NUCLEOTIDE SEQUENCE [LARGE SCALE GENOMIC DNA]</scope>
    <source>
        <strain evidence="2 3">NL8</strain>
    </source>
</reference>
<organism evidence="2 3">
    <name type="scientific">Catenulispora pinistramenti</name>
    <dbReference type="NCBI Taxonomy" id="2705254"/>
    <lineage>
        <taxon>Bacteria</taxon>
        <taxon>Bacillati</taxon>
        <taxon>Actinomycetota</taxon>
        <taxon>Actinomycetes</taxon>
        <taxon>Catenulisporales</taxon>
        <taxon>Catenulisporaceae</taxon>
        <taxon>Catenulispora</taxon>
    </lineage>
</organism>
<dbReference type="SUPFAM" id="SSF52518">
    <property type="entry name" value="Thiamin diphosphate-binding fold (THDP-binding)"/>
    <property type="match status" value="1"/>
</dbReference>
<evidence type="ECO:0000313" key="3">
    <source>
        <dbReference type="Proteomes" id="UP000730482"/>
    </source>
</evidence>
<evidence type="ECO:0000259" key="1">
    <source>
        <dbReference type="SMART" id="SM00861"/>
    </source>
</evidence>
<protein>
    <recommendedName>
        <fullName evidence="1">Transketolase-like pyrimidine-binding domain-containing protein</fullName>
    </recommendedName>
</protein>
<dbReference type="PANTHER" id="PTHR43825">
    <property type="entry name" value="PYRUVATE DEHYDROGENASE E1 COMPONENT"/>
    <property type="match status" value="1"/>
</dbReference>
<dbReference type="RefSeq" id="WP_212010150.1">
    <property type="nucleotide sequence ID" value="NZ_JAAFYZ010000051.1"/>
</dbReference>
<dbReference type="Gene3D" id="3.40.50.920">
    <property type="match status" value="1"/>
</dbReference>
<dbReference type="InterPro" id="IPR009014">
    <property type="entry name" value="Transketo_C/PFOR_II"/>
</dbReference>
<dbReference type="SMART" id="SM00861">
    <property type="entry name" value="Transket_pyr"/>
    <property type="match status" value="1"/>
</dbReference>
<accession>A0ABS5KRF3</accession>
<name>A0ABS5KRF3_9ACTN</name>
<feature type="domain" description="Transketolase-like pyrimidine-binding" evidence="1">
    <location>
        <begin position="13"/>
        <end position="176"/>
    </location>
</feature>
<dbReference type="Pfam" id="PF02780">
    <property type="entry name" value="Transketolase_C"/>
    <property type="match status" value="1"/>
</dbReference>
<dbReference type="EMBL" id="JAAFYZ010000051">
    <property type="protein sequence ID" value="MBS2548575.1"/>
    <property type="molecule type" value="Genomic_DNA"/>
</dbReference>
<dbReference type="CDD" id="cd07033">
    <property type="entry name" value="TPP_PYR_DXS_TK_like"/>
    <property type="match status" value="1"/>
</dbReference>
<gene>
    <name evidence="2" type="ORF">KGQ19_17040</name>
</gene>
<evidence type="ECO:0000313" key="2">
    <source>
        <dbReference type="EMBL" id="MBS2548575.1"/>
    </source>
</evidence>
<proteinExistence type="predicted"/>
<comment type="caution">
    <text evidence="2">The sequence shown here is derived from an EMBL/GenBank/DDBJ whole genome shotgun (WGS) entry which is preliminary data.</text>
</comment>